<dbReference type="PANTHER" id="PTHR30486">
    <property type="entry name" value="TWITCHING MOTILITY PROTEIN PILT"/>
    <property type="match status" value="1"/>
</dbReference>
<dbReference type="Pfam" id="PF00437">
    <property type="entry name" value="T2SSE"/>
    <property type="match status" value="1"/>
</dbReference>
<sequence>MNVCEVLSRAIEKKAADIHLQEGRPPFFRLVRGLFHDGNIAVTRHDIDVWLQSVGGSCELTAAGSLAFSWNKSVRCRVQVCREYAGLHVVIRILYPLDTLPPDRDEALFRQLGDLEDGLVLVCGATGSGKTTTIWQILQYVNQRKPCHIITLEDPVEYVLSGEKALITQRERLRHFQGFGEGVQEALRQDPDILFVGEMRDKETMNAAITAAETGHLVLSTLHTRSAAQAVSRLAGAYPGDEQDELRCRLALVLQAIVAQQRGYDGEELYIIREILLHSPAVAQLIRSGREHQLPTVMQTGTALGMRTMEQAIQQFRRRS</sequence>
<dbReference type="RefSeq" id="WP_048513365.1">
    <property type="nucleotide sequence ID" value="NZ_FUXD01000002.1"/>
</dbReference>
<evidence type="ECO:0000259" key="2">
    <source>
        <dbReference type="SMART" id="SM00382"/>
    </source>
</evidence>
<dbReference type="InParanoid" id="A0A0J6WYP3"/>
<dbReference type="SMART" id="SM00382">
    <property type="entry name" value="AAA"/>
    <property type="match status" value="1"/>
</dbReference>
<protein>
    <recommendedName>
        <fullName evidence="2">AAA+ ATPase domain-containing protein</fullName>
    </recommendedName>
</protein>
<dbReference type="Gene3D" id="3.40.50.300">
    <property type="entry name" value="P-loop containing nucleotide triphosphate hydrolases"/>
    <property type="match status" value="1"/>
</dbReference>
<organism evidence="3 4">
    <name type="scientific">Megasphaera cerevisiae DSM 20462</name>
    <dbReference type="NCBI Taxonomy" id="1122219"/>
    <lineage>
        <taxon>Bacteria</taxon>
        <taxon>Bacillati</taxon>
        <taxon>Bacillota</taxon>
        <taxon>Negativicutes</taxon>
        <taxon>Veillonellales</taxon>
        <taxon>Veillonellaceae</taxon>
        <taxon>Megasphaera</taxon>
    </lineage>
</organism>
<dbReference type="AlphaFoldDB" id="A0A0J6WYP3"/>
<dbReference type="SUPFAM" id="SSF52540">
    <property type="entry name" value="P-loop containing nucleoside triphosphate hydrolases"/>
    <property type="match status" value="1"/>
</dbReference>
<feature type="domain" description="AAA+ ATPase" evidence="2">
    <location>
        <begin position="116"/>
        <end position="320"/>
    </location>
</feature>
<dbReference type="PATRIC" id="fig|1122219.3.peg.2491"/>
<dbReference type="STRING" id="39029.BSR42_00475"/>
<reference evidence="3 4" key="1">
    <citation type="submission" date="2015-06" db="EMBL/GenBank/DDBJ databases">
        <title>Draft genome sequence of beer spoilage bacterium Megasphaera cerevisiae type strain 20462.</title>
        <authorList>
            <person name="Kutumbaka K."/>
            <person name="Pasmowitz J."/>
            <person name="Mategko J."/>
            <person name="Reyes D."/>
            <person name="Friedrich A."/>
            <person name="Han S."/>
            <person name="Martens-Habbena W."/>
            <person name="Neal-McKinney J."/>
            <person name="Janagama H.K."/>
            <person name="Nadala C."/>
            <person name="Samadpour M."/>
        </authorList>
    </citation>
    <scope>NUCLEOTIDE SEQUENCE [LARGE SCALE GENOMIC DNA]</scope>
    <source>
        <strain evidence="3 4">DSM 20462</strain>
    </source>
</reference>
<name>A0A0J6WYP3_9FIRM</name>
<accession>A0A0J6WYP3</accession>
<evidence type="ECO:0000313" key="4">
    <source>
        <dbReference type="Proteomes" id="UP000036503"/>
    </source>
</evidence>
<evidence type="ECO:0000256" key="1">
    <source>
        <dbReference type="ARBA" id="ARBA00006611"/>
    </source>
</evidence>
<dbReference type="Proteomes" id="UP000036503">
    <property type="component" value="Unassembled WGS sequence"/>
</dbReference>
<keyword evidence="4" id="KW-1185">Reference proteome</keyword>
<dbReference type="Gene3D" id="3.30.450.90">
    <property type="match status" value="1"/>
</dbReference>
<dbReference type="InterPro" id="IPR027417">
    <property type="entry name" value="P-loop_NTPase"/>
</dbReference>
<dbReference type="OrthoDB" id="9808272at2"/>
<comment type="similarity">
    <text evidence="1">Belongs to the GSP E family.</text>
</comment>
<dbReference type="EMBL" id="LEKT01000006">
    <property type="protein sequence ID" value="KMO87383.1"/>
    <property type="molecule type" value="Genomic_DNA"/>
</dbReference>
<dbReference type="GO" id="GO:0016887">
    <property type="term" value="F:ATP hydrolysis activity"/>
    <property type="evidence" value="ECO:0007669"/>
    <property type="project" value="InterPro"/>
</dbReference>
<evidence type="ECO:0000313" key="3">
    <source>
        <dbReference type="EMBL" id="KMO87383.1"/>
    </source>
</evidence>
<dbReference type="InterPro" id="IPR050921">
    <property type="entry name" value="T4SS_GSP_E_ATPase"/>
</dbReference>
<dbReference type="PANTHER" id="PTHR30486:SF6">
    <property type="entry name" value="TYPE IV PILUS RETRACTATION ATPASE PILT"/>
    <property type="match status" value="1"/>
</dbReference>
<dbReference type="InterPro" id="IPR001482">
    <property type="entry name" value="T2SS/T4SS_dom"/>
</dbReference>
<gene>
    <name evidence="3" type="ORF">AB840_03065</name>
</gene>
<comment type="caution">
    <text evidence="3">The sequence shown here is derived from an EMBL/GenBank/DDBJ whole genome shotgun (WGS) entry which is preliminary data.</text>
</comment>
<proteinExistence type="inferred from homology"/>
<dbReference type="InterPro" id="IPR003593">
    <property type="entry name" value="AAA+_ATPase"/>
</dbReference>